<gene>
    <name evidence="2" type="ORF">AMYX_37260</name>
</gene>
<evidence type="ECO:0000313" key="3">
    <source>
        <dbReference type="Proteomes" id="UP000503640"/>
    </source>
</evidence>
<dbReference type="Pfam" id="PF13510">
    <property type="entry name" value="Fer2_4"/>
    <property type="match status" value="1"/>
</dbReference>
<dbReference type="PRINTS" id="PR00368">
    <property type="entry name" value="FADPNR"/>
</dbReference>
<dbReference type="PANTHER" id="PTHR42949:SF3">
    <property type="entry name" value="ANAEROBIC GLYCEROL-3-PHOSPHATE DEHYDROGENASE SUBUNIT B"/>
    <property type="match status" value="1"/>
</dbReference>
<dbReference type="CDD" id="cd00207">
    <property type="entry name" value="fer2"/>
    <property type="match status" value="1"/>
</dbReference>
<dbReference type="InterPro" id="IPR042204">
    <property type="entry name" value="2Fe-2S-bd_N"/>
</dbReference>
<comment type="caution">
    <text evidence="2">The sequence shown here is derived from an EMBL/GenBank/DDBJ whole genome shotgun (WGS) entry which is preliminary data.</text>
</comment>
<dbReference type="EMBL" id="BJTG01000009">
    <property type="protein sequence ID" value="GEJ58985.1"/>
    <property type="molecule type" value="Genomic_DNA"/>
</dbReference>
<dbReference type="Proteomes" id="UP000503640">
    <property type="component" value="Unassembled WGS sequence"/>
</dbReference>
<dbReference type="InterPro" id="IPR006058">
    <property type="entry name" value="2Fe2S_fd_BS"/>
</dbReference>
<reference evidence="3" key="1">
    <citation type="journal article" date="2020" name="Appl. Environ. Microbiol.">
        <title>Diazotrophic Anaeromyxobacter Isolates from Soils.</title>
        <authorList>
            <person name="Masuda Y."/>
            <person name="Yamanaka H."/>
            <person name="Xu Z.X."/>
            <person name="Shiratori Y."/>
            <person name="Aono T."/>
            <person name="Amachi S."/>
            <person name="Senoo K."/>
            <person name="Itoh H."/>
        </authorList>
    </citation>
    <scope>NUCLEOTIDE SEQUENCE [LARGE SCALE GENOMIC DNA]</scope>
    <source>
        <strain evidence="3">R267</strain>
    </source>
</reference>
<dbReference type="InterPro" id="IPR036188">
    <property type="entry name" value="FAD/NAD-bd_sf"/>
</dbReference>
<dbReference type="PRINTS" id="PR00469">
    <property type="entry name" value="PNDRDTASEII"/>
</dbReference>
<dbReference type="InterPro" id="IPR001041">
    <property type="entry name" value="2Fe-2S_ferredoxin-type"/>
</dbReference>
<dbReference type="GO" id="GO:0051537">
    <property type="term" value="F:2 iron, 2 sulfur cluster binding"/>
    <property type="evidence" value="ECO:0007669"/>
    <property type="project" value="InterPro"/>
</dbReference>
<dbReference type="RefSeq" id="WP_176068023.1">
    <property type="nucleotide sequence ID" value="NZ_BJTG01000009.1"/>
</dbReference>
<accession>A0A7I9VRE4</accession>
<protein>
    <recommendedName>
        <fullName evidence="4">FAD-dependent pyridine nucleotide-disulphide oxidoreductase</fullName>
    </recommendedName>
</protein>
<evidence type="ECO:0008006" key="4">
    <source>
        <dbReference type="Google" id="ProtNLM"/>
    </source>
</evidence>
<dbReference type="Pfam" id="PF13450">
    <property type="entry name" value="NAD_binding_8"/>
    <property type="match status" value="1"/>
</dbReference>
<dbReference type="SUPFAM" id="SSF54292">
    <property type="entry name" value="2Fe-2S ferredoxin-like"/>
    <property type="match status" value="1"/>
</dbReference>
<dbReference type="Gene3D" id="3.10.20.440">
    <property type="entry name" value="2Fe-2S iron-sulphur cluster binding domain, sarcosine oxidase, alpha subunit, N-terminal domain"/>
    <property type="match status" value="1"/>
</dbReference>
<organism evidence="2 3">
    <name type="scientific">Anaeromyxobacter diazotrophicus</name>
    <dbReference type="NCBI Taxonomy" id="2590199"/>
    <lineage>
        <taxon>Bacteria</taxon>
        <taxon>Pseudomonadati</taxon>
        <taxon>Myxococcota</taxon>
        <taxon>Myxococcia</taxon>
        <taxon>Myxococcales</taxon>
        <taxon>Cystobacterineae</taxon>
        <taxon>Anaeromyxobacteraceae</taxon>
        <taxon>Anaeromyxobacter</taxon>
    </lineage>
</organism>
<dbReference type="GO" id="GO:0016491">
    <property type="term" value="F:oxidoreductase activity"/>
    <property type="evidence" value="ECO:0007669"/>
    <property type="project" value="UniProtKB-KW"/>
</dbReference>
<evidence type="ECO:0000256" key="1">
    <source>
        <dbReference type="ARBA" id="ARBA00023002"/>
    </source>
</evidence>
<evidence type="ECO:0000313" key="2">
    <source>
        <dbReference type="EMBL" id="GEJ58985.1"/>
    </source>
</evidence>
<sequence length="430" mass="44031">MPRLPDPRFAPDCAISVDGDRVPARRGESVTSALLAAGRPLVSRSPKYHRPRGPFCLSGSCAACLVRVDGQPNVRACQTPCRDGLTVETQNALGTAAHDLLRAIDLFTPGGIDHHHIGTWSQLASRVTVGASRQLAGLGQLADGVAPPWPAAEEERFDALVVGSGPAGLGAAEALARAGLRVLVAEKERAAGGRLRCRLDLPRDPPLAWAGEVAEAVRGAGGEVALGAAVLGVWPGEEGARAAVTQRGEPPRLRLVRAARVVLASGTWAQPPVFERNDLPGVFGARGLLVALAEDGVVPGQRAAVLGEGPEAEAVAARLADAGMAVERVAAEVARGRGGRRLAALELADGRTIRCDTLAVATPRMPAAELAREVGAALELDPATGAFRVRPGPDGGVADGCWAAGEVTGPLDAAEAAEAGRRAGEAASHG</sequence>
<dbReference type="AlphaFoldDB" id="A0A7I9VRE4"/>
<dbReference type="InterPro" id="IPR036010">
    <property type="entry name" value="2Fe-2S_ferredoxin-like_sf"/>
</dbReference>
<dbReference type="SUPFAM" id="SSF51905">
    <property type="entry name" value="FAD/NAD(P)-binding domain"/>
    <property type="match status" value="1"/>
</dbReference>
<dbReference type="InterPro" id="IPR051691">
    <property type="entry name" value="Metab_Enz_Cyan_OpOx_G3PDH"/>
</dbReference>
<keyword evidence="3" id="KW-1185">Reference proteome</keyword>
<dbReference type="PANTHER" id="PTHR42949">
    <property type="entry name" value="ANAEROBIC GLYCEROL-3-PHOSPHATE DEHYDROGENASE SUBUNIT B"/>
    <property type="match status" value="1"/>
</dbReference>
<dbReference type="Gene3D" id="3.50.50.60">
    <property type="entry name" value="FAD/NAD(P)-binding domain"/>
    <property type="match status" value="3"/>
</dbReference>
<name>A0A7I9VRE4_9BACT</name>
<proteinExistence type="predicted"/>
<keyword evidence="1" id="KW-0560">Oxidoreductase</keyword>
<dbReference type="PROSITE" id="PS00197">
    <property type="entry name" value="2FE2S_FER_1"/>
    <property type="match status" value="1"/>
</dbReference>